<reference evidence="1 2" key="1">
    <citation type="submission" date="2021-06" db="EMBL/GenBank/DDBJ databases">
        <title>Caerostris darwini draft genome.</title>
        <authorList>
            <person name="Kono N."/>
            <person name="Arakawa K."/>
        </authorList>
    </citation>
    <scope>NUCLEOTIDE SEQUENCE [LARGE SCALE GENOMIC DNA]</scope>
</reference>
<proteinExistence type="predicted"/>
<gene>
    <name evidence="1" type="ORF">CDAR_407241</name>
</gene>
<keyword evidence="2" id="KW-1185">Reference proteome</keyword>
<evidence type="ECO:0000313" key="1">
    <source>
        <dbReference type="EMBL" id="GIY02920.1"/>
    </source>
</evidence>
<protein>
    <submittedName>
        <fullName evidence="1">Uncharacterized protein</fullName>
    </submittedName>
</protein>
<dbReference type="Proteomes" id="UP001054837">
    <property type="component" value="Unassembled WGS sequence"/>
</dbReference>
<sequence>MPPAFRFSTFNTFYLCTEGTHSTSPASFAQGDSREAVVLIKIAHLFPRFEGQASLQTRLAEKEGEGEKKKKAYIIIFSFFVECRRQLPDASTAIPYRIFFQNKANFGICSENLTMAFSSFSWRCP</sequence>
<organism evidence="1 2">
    <name type="scientific">Caerostris darwini</name>
    <dbReference type="NCBI Taxonomy" id="1538125"/>
    <lineage>
        <taxon>Eukaryota</taxon>
        <taxon>Metazoa</taxon>
        <taxon>Ecdysozoa</taxon>
        <taxon>Arthropoda</taxon>
        <taxon>Chelicerata</taxon>
        <taxon>Arachnida</taxon>
        <taxon>Araneae</taxon>
        <taxon>Araneomorphae</taxon>
        <taxon>Entelegynae</taxon>
        <taxon>Araneoidea</taxon>
        <taxon>Araneidae</taxon>
        <taxon>Caerostris</taxon>
    </lineage>
</organism>
<dbReference type="AlphaFoldDB" id="A0AAV4Q1M2"/>
<name>A0AAV4Q1M2_9ARAC</name>
<accession>A0AAV4Q1M2</accession>
<evidence type="ECO:0000313" key="2">
    <source>
        <dbReference type="Proteomes" id="UP001054837"/>
    </source>
</evidence>
<comment type="caution">
    <text evidence="1">The sequence shown here is derived from an EMBL/GenBank/DDBJ whole genome shotgun (WGS) entry which is preliminary data.</text>
</comment>
<dbReference type="EMBL" id="BPLQ01003766">
    <property type="protein sequence ID" value="GIY02920.1"/>
    <property type="molecule type" value="Genomic_DNA"/>
</dbReference>